<dbReference type="SUPFAM" id="SSF53756">
    <property type="entry name" value="UDP-Glycosyltransferase/glycogen phosphorylase"/>
    <property type="match status" value="1"/>
</dbReference>
<dbReference type="Pfam" id="PF00534">
    <property type="entry name" value="Glycos_transf_1"/>
    <property type="match status" value="1"/>
</dbReference>
<evidence type="ECO:0008006" key="6">
    <source>
        <dbReference type="Google" id="ProtNLM"/>
    </source>
</evidence>
<dbReference type="GO" id="GO:0009103">
    <property type="term" value="P:lipopolysaccharide biosynthetic process"/>
    <property type="evidence" value="ECO:0007669"/>
    <property type="project" value="TreeGrafter"/>
</dbReference>
<reference evidence="4 5" key="1">
    <citation type="journal article" date="2016" name="Nat. Commun.">
        <title>Thousands of microbial genomes shed light on interconnected biogeochemical processes in an aquifer system.</title>
        <authorList>
            <person name="Anantharaman K."/>
            <person name="Brown C.T."/>
            <person name="Hug L.A."/>
            <person name="Sharon I."/>
            <person name="Castelle C.J."/>
            <person name="Probst A.J."/>
            <person name="Thomas B.C."/>
            <person name="Singh A."/>
            <person name="Wilkins M.J."/>
            <person name="Karaoz U."/>
            <person name="Brodie E.L."/>
            <person name="Williams K.H."/>
            <person name="Hubbard S.S."/>
            <person name="Banfield J.F."/>
        </authorList>
    </citation>
    <scope>NUCLEOTIDE SEQUENCE [LARGE SCALE GENOMIC DNA]</scope>
</reference>
<feature type="domain" description="Glycosyltransferase subfamily 4-like N-terminal" evidence="3">
    <location>
        <begin position="12"/>
        <end position="188"/>
    </location>
</feature>
<comment type="caution">
    <text evidence="4">The sequence shown here is derived from an EMBL/GenBank/DDBJ whole genome shotgun (WGS) entry which is preliminary data.</text>
</comment>
<organism evidence="4 5">
    <name type="scientific">Candidatus Amesbacteria bacterium RIFCSPLOWO2_01_FULL_48_25</name>
    <dbReference type="NCBI Taxonomy" id="1797259"/>
    <lineage>
        <taxon>Bacteria</taxon>
        <taxon>Candidatus Amesiibacteriota</taxon>
    </lineage>
</organism>
<evidence type="ECO:0000259" key="3">
    <source>
        <dbReference type="Pfam" id="PF13439"/>
    </source>
</evidence>
<dbReference type="PANTHER" id="PTHR46401">
    <property type="entry name" value="GLYCOSYLTRANSFERASE WBBK-RELATED"/>
    <property type="match status" value="1"/>
</dbReference>
<proteinExistence type="predicted"/>
<dbReference type="EMBL" id="MEXN01000005">
    <property type="protein sequence ID" value="OGD03828.1"/>
    <property type="molecule type" value="Genomic_DNA"/>
</dbReference>
<dbReference type="STRING" id="1797259.A2989_04125"/>
<dbReference type="PANTHER" id="PTHR46401:SF2">
    <property type="entry name" value="GLYCOSYLTRANSFERASE WBBK-RELATED"/>
    <property type="match status" value="1"/>
</dbReference>
<dbReference type="Gene3D" id="3.40.50.2000">
    <property type="entry name" value="Glycogen Phosphorylase B"/>
    <property type="match status" value="2"/>
</dbReference>
<evidence type="ECO:0000256" key="1">
    <source>
        <dbReference type="ARBA" id="ARBA00022679"/>
    </source>
</evidence>
<name>A0A1F4ZCD2_9BACT</name>
<gene>
    <name evidence="4" type="ORF">A2989_04125</name>
</gene>
<protein>
    <recommendedName>
        <fullName evidence="6">4-alpha-glucanotransferase</fullName>
    </recommendedName>
</protein>
<dbReference type="CDD" id="cd03801">
    <property type="entry name" value="GT4_PimA-like"/>
    <property type="match status" value="1"/>
</dbReference>
<sequence>MLGWELPPHNSGGLGTACLGLSRALTRQGQQILFVLPHKLPVSDTPFPVLFADDQTLSDTPLSPYLIASSGGGFASLIAQVLAYAQNAKTLAKKLQFDLIHAHDWLCIPAGLAIKDATGKPLIIHVHATEFDRTGGDNINPAVFHIEREGFNKADLVITVSSRTKDILVSKYGITPDKIKVVHNGIDAGDYPKVAGPITFLHSVKAAGFKIVLFVGRLTLQKGPDYFIKAAHKVLQHFNRVYFVLAGSGEMEHQVIDLVAKLGISDHVLFPGFLRGEQLTQLYKSADLFILPSVSEPFGLVPLESVINGTPVLISKQSGVSEVLSHALKVDFWDTDEMANQILAVLNYSSLPQTLITESSQEVQKLSWSSAADKVTNVYNQL</sequence>
<dbReference type="GO" id="GO:0016757">
    <property type="term" value="F:glycosyltransferase activity"/>
    <property type="evidence" value="ECO:0007669"/>
    <property type="project" value="InterPro"/>
</dbReference>
<accession>A0A1F4ZCD2</accession>
<evidence type="ECO:0000313" key="4">
    <source>
        <dbReference type="EMBL" id="OGD03828.1"/>
    </source>
</evidence>
<dbReference type="InterPro" id="IPR028098">
    <property type="entry name" value="Glyco_trans_4-like_N"/>
</dbReference>
<dbReference type="Pfam" id="PF13439">
    <property type="entry name" value="Glyco_transf_4"/>
    <property type="match status" value="1"/>
</dbReference>
<dbReference type="InterPro" id="IPR001296">
    <property type="entry name" value="Glyco_trans_1"/>
</dbReference>
<keyword evidence="1" id="KW-0808">Transferase</keyword>
<evidence type="ECO:0000259" key="2">
    <source>
        <dbReference type="Pfam" id="PF00534"/>
    </source>
</evidence>
<dbReference type="AlphaFoldDB" id="A0A1F4ZCD2"/>
<dbReference type="Proteomes" id="UP000177080">
    <property type="component" value="Unassembled WGS sequence"/>
</dbReference>
<feature type="domain" description="Glycosyl transferase family 1" evidence="2">
    <location>
        <begin position="207"/>
        <end position="357"/>
    </location>
</feature>
<evidence type="ECO:0000313" key="5">
    <source>
        <dbReference type="Proteomes" id="UP000177080"/>
    </source>
</evidence>